<organism evidence="1 2">
    <name type="scientific">Cryoendolithus antarcticus</name>
    <dbReference type="NCBI Taxonomy" id="1507870"/>
    <lineage>
        <taxon>Eukaryota</taxon>
        <taxon>Fungi</taxon>
        <taxon>Dikarya</taxon>
        <taxon>Ascomycota</taxon>
        <taxon>Pezizomycotina</taxon>
        <taxon>Dothideomycetes</taxon>
        <taxon>Dothideomycetidae</taxon>
        <taxon>Cladosporiales</taxon>
        <taxon>Cladosporiaceae</taxon>
        <taxon>Cryoendolithus</taxon>
    </lineage>
</organism>
<evidence type="ECO:0000313" key="1">
    <source>
        <dbReference type="EMBL" id="OQO06717.1"/>
    </source>
</evidence>
<protein>
    <recommendedName>
        <fullName evidence="3">F-box domain-containing protein</fullName>
    </recommendedName>
</protein>
<comment type="caution">
    <text evidence="1">The sequence shown here is derived from an EMBL/GenBank/DDBJ whole genome shotgun (WGS) entry which is preliminary data.</text>
</comment>
<keyword evidence="2" id="KW-1185">Reference proteome</keyword>
<dbReference type="InParanoid" id="A0A1V8T5N1"/>
<evidence type="ECO:0008006" key="3">
    <source>
        <dbReference type="Google" id="ProtNLM"/>
    </source>
</evidence>
<sequence length="233" mass="26548">MAFPFDFHPYPSFPFLSLPHDLRLKLYHTIFTSSNLYPTYTQPRHQIRPVEPAITRTSALLRAEALPFFYNLYLLPINILAFTSPKHSHLIFSTGSPWYHSLPAPKLHQIRNIHITATLGFWPQSCSHPHRKISGRRVYLDVYIRFYTNVAGKRTYSLRVEREEGKGPSVWGAARGLPVRTEAQIEMVVGNAVAWVRDVCDVLVRDGMFGEWTAGDLEQLGEWEGVVVKGGAT</sequence>
<name>A0A1V8T5N1_9PEZI</name>
<gene>
    <name evidence="1" type="ORF">B0A48_08504</name>
</gene>
<dbReference type="Proteomes" id="UP000192596">
    <property type="component" value="Unassembled WGS sequence"/>
</dbReference>
<reference evidence="2" key="1">
    <citation type="submission" date="2017-03" db="EMBL/GenBank/DDBJ databases">
        <title>Genomes of endolithic fungi from Antarctica.</title>
        <authorList>
            <person name="Coleine C."/>
            <person name="Masonjones S."/>
            <person name="Stajich J.E."/>
        </authorList>
    </citation>
    <scope>NUCLEOTIDE SEQUENCE [LARGE SCALE GENOMIC DNA]</scope>
    <source>
        <strain evidence="2">CCFEE 5527</strain>
    </source>
</reference>
<dbReference type="AlphaFoldDB" id="A0A1V8T5N1"/>
<accession>A0A1V8T5N1</accession>
<dbReference type="EMBL" id="NAJO01000016">
    <property type="protein sequence ID" value="OQO06717.1"/>
    <property type="molecule type" value="Genomic_DNA"/>
</dbReference>
<proteinExistence type="predicted"/>
<evidence type="ECO:0000313" key="2">
    <source>
        <dbReference type="Proteomes" id="UP000192596"/>
    </source>
</evidence>